<dbReference type="PANTHER" id="PTHR38794:SF3">
    <property type="entry name" value="INTEGRAL MEMBRANE PROTEIN"/>
    <property type="match status" value="1"/>
</dbReference>
<feature type="transmembrane region" description="Helical" evidence="2">
    <location>
        <begin position="172"/>
        <end position="196"/>
    </location>
</feature>
<proteinExistence type="predicted"/>
<evidence type="ECO:0000313" key="4">
    <source>
        <dbReference type="EMBL" id="PMD40203.1"/>
    </source>
</evidence>
<feature type="transmembrane region" description="Helical" evidence="2">
    <location>
        <begin position="98"/>
        <end position="118"/>
    </location>
</feature>
<evidence type="ECO:0000259" key="3">
    <source>
        <dbReference type="Pfam" id="PF20684"/>
    </source>
</evidence>
<name>A0A2J6RNW4_HYAVF</name>
<feature type="transmembrane region" description="Helical" evidence="2">
    <location>
        <begin position="130"/>
        <end position="152"/>
    </location>
</feature>
<dbReference type="PANTHER" id="PTHR38794">
    <property type="entry name" value="INTEGRAL MEMBRANE PROTEIN"/>
    <property type="match status" value="1"/>
</dbReference>
<keyword evidence="2" id="KW-0812">Transmembrane</keyword>
<keyword evidence="2" id="KW-1133">Transmembrane helix</keyword>
<dbReference type="OrthoDB" id="3918601at2759"/>
<feature type="transmembrane region" description="Helical" evidence="2">
    <location>
        <begin position="208"/>
        <end position="228"/>
    </location>
</feature>
<dbReference type="Proteomes" id="UP000235786">
    <property type="component" value="Unassembled WGS sequence"/>
</dbReference>
<feature type="domain" description="Rhodopsin" evidence="3">
    <location>
        <begin position="38"/>
        <end position="269"/>
    </location>
</feature>
<evidence type="ECO:0000313" key="5">
    <source>
        <dbReference type="Proteomes" id="UP000235786"/>
    </source>
</evidence>
<keyword evidence="2" id="KW-0472">Membrane</keyword>
<dbReference type="EMBL" id="KZ613945">
    <property type="protein sequence ID" value="PMD40203.1"/>
    <property type="molecule type" value="Genomic_DNA"/>
</dbReference>
<dbReference type="InterPro" id="IPR049326">
    <property type="entry name" value="Rhodopsin_dom_fungi"/>
</dbReference>
<feature type="transmembrane region" description="Helical" evidence="2">
    <location>
        <begin position="53"/>
        <end position="74"/>
    </location>
</feature>
<dbReference type="Pfam" id="PF20684">
    <property type="entry name" value="Fung_rhodopsin"/>
    <property type="match status" value="1"/>
</dbReference>
<sequence length="364" mass="39970">MSGTLPPLFIITDNDHGGYVAVTLYTLLVLMVLLVTTRVFTRWYVVKTIKLDDVFLMLAAVLGIVQSVCVQFAIDYGLGRTRATVADSDFDLYQKYEYAAQILLIAAMACAKLSLVLLIQSLLAEKYSLLAGRGLLAIIIVWAIGSILAQSFQCSIPHPWDSTGNCNNQLAIHDAIASVNIITDASLILLPCVVFVKIQVSKSRRYGIMALFATRILVCVATGVQARYFKSFTSSADKTWASTDSSVWDQAMMNLSIICAAIPSLGRLIIELQPTVNTFAITQHHGLSRNDRYILSSIAGRVPRDYAVNNKLGGHTSILGGRDRVGINDDSESTEGLREEDGPWQNQNTIKQTMDVDIRYLPSV</sequence>
<reference evidence="4 5" key="1">
    <citation type="submission" date="2016-04" db="EMBL/GenBank/DDBJ databases">
        <title>A degradative enzymes factory behind the ericoid mycorrhizal symbiosis.</title>
        <authorList>
            <consortium name="DOE Joint Genome Institute"/>
            <person name="Martino E."/>
            <person name="Morin E."/>
            <person name="Grelet G."/>
            <person name="Kuo A."/>
            <person name="Kohler A."/>
            <person name="Daghino S."/>
            <person name="Barry K."/>
            <person name="Choi C."/>
            <person name="Cichocki N."/>
            <person name="Clum A."/>
            <person name="Copeland A."/>
            <person name="Hainaut M."/>
            <person name="Haridas S."/>
            <person name="Labutti K."/>
            <person name="Lindquist E."/>
            <person name="Lipzen A."/>
            <person name="Khouja H.-R."/>
            <person name="Murat C."/>
            <person name="Ohm R."/>
            <person name="Olson A."/>
            <person name="Spatafora J."/>
            <person name="Veneault-Fourrey C."/>
            <person name="Henrissat B."/>
            <person name="Grigoriev I."/>
            <person name="Martin F."/>
            <person name="Perotto S."/>
        </authorList>
    </citation>
    <scope>NUCLEOTIDE SEQUENCE [LARGE SCALE GENOMIC DNA]</scope>
    <source>
        <strain evidence="4 5">F</strain>
    </source>
</reference>
<evidence type="ECO:0000256" key="2">
    <source>
        <dbReference type="SAM" id="Phobius"/>
    </source>
</evidence>
<protein>
    <recommendedName>
        <fullName evidence="3">Rhodopsin domain-containing protein</fullName>
    </recommendedName>
</protein>
<keyword evidence="5" id="KW-1185">Reference proteome</keyword>
<dbReference type="AlphaFoldDB" id="A0A2J6RNW4"/>
<feature type="transmembrane region" description="Helical" evidence="2">
    <location>
        <begin position="248"/>
        <end position="270"/>
    </location>
</feature>
<accession>A0A2J6RNW4</accession>
<feature type="region of interest" description="Disordered" evidence="1">
    <location>
        <begin position="323"/>
        <end position="345"/>
    </location>
</feature>
<gene>
    <name evidence="4" type="ORF">L207DRAFT_511746</name>
</gene>
<organism evidence="4 5">
    <name type="scientific">Hyaloscypha variabilis (strain UAMH 11265 / GT02V1 / F)</name>
    <name type="common">Meliniomyces variabilis</name>
    <dbReference type="NCBI Taxonomy" id="1149755"/>
    <lineage>
        <taxon>Eukaryota</taxon>
        <taxon>Fungi</taxon>
        <taxon>Dikarya</taxon>
        <taxon>Ascomycota</taxon>
        <taxon>Pezizomycotina</taxon>
        <taxon>Leotiomycetes</taxon>
        <taxon>Helotiales</taxon>
        <taxon>Hyaloscyphaceae</taxon>
        <taxon>Hyaloscypha</taxon>
        <taxon>Hyaloscypha variabilis</taxon>
    </lineage>
</organism>
<dbReference type="STRING" id="1149755.A0A2J6RNW4"/>
<feature type="transmembrane region" description="Helical" evidence="2">
    <location>
        <begin position="20"/>
        <end position="41"/>
    </location>
</feature>
<evidence type="ECO:0000256" key="1">
    <source>
        <dbReference type="SAM" id="MobiDB-lite"/>
    </source>
</evidence>